<feature type="binding site" evidence="4">
    <location>
        <position position="231"/>
    </location>
    <ligand>
        <name>substrate</name>
    </ligand>
</feature>
<dbReference type="EMBL" id="QMFB01000001">
    <property type="protein sequence ID" value="RAV23091.1"/>
    <property type="molecule type" value="Genomic_DNA"/>
</dbReference>
<name>A0A329MT23_9BACL</name>
<dbReference type="PANTHER" id="PTHR36845">
    <property type="entry name" value="HYDROLASE, PUTATIVE (AFU_ORTHOLOGUE AFUA_7G05090)-RELATED"/>
    <property type="match status" value="1"/>
</dbReference>
<dbReference type="InterPro" id="IPR052369">
    <property type="entry name" value="UG_Glycosaminoglycan_Hydrolase"/>
</dbReference>
<dbReference type="InterPro" id="IPR008928">
    <property type="entry name" value="6-hairpin_glycosidase_sf"/>
</dbReference>
<dbReference type="InterPro" id="IPR010905">
    <property type="entry name" value="Glyco_hydro_88"/>
</dbReference>
<evidence type="ECO:0000313" key="6">
    <source>
        <dbReference type="Proteomes" id="UP000250369"/>
    </source>
</evidence>
<reference evidence="5 6" key="1">
    <citation type="journal article" date="2009" name="Int. J. Syst. Evol. Microbiol.">
        <title>Paenibacillus contaminans sp. nov., isolated from a contaminated laboratory plate.</title>
        <authorList>
            <person name="Chou J.H."/>
            <person name="Lee J.H."/>
            <person name="Lin M.C."/>
            <person name="Chang P.S."/>
            <person name="Arun A.B."/>
            <person name="Young C.C."/>
            <person name="Chen W.M."/>
        </authorList>
    </citation>
    <scope>NUCLEOTIDE SEQUENCE [LARGE SCALE GENOMIC DNA]</scope>
    <source>
        <strain evidence="5 6">CKOBP-6</strain>
    </source>
</reference>
<dbReference type="Proteomes" id="UP000250369">
    <property type="component" value="Unassembled WGS sequence"/>
</dbReference>
<organism evidence="5 6">
    <name type="scientific">Paenibacillus contaminans</name>
    <dbReference type="NCBI Taxonomy" id="450362"/>
    <lineage>
        <taxon>Bacteria</taxon>
        <taxon>Bacillati</taxon>
        <taxon>Bacillota</taxon>
        <taxon>Bacilli</taxon>
        <taxon>Bacillales</taxon>
        <taxon>Paenibacillaceae</taxon>
        <taxon>Paenibacillus</taxon>
    </lineage>
</organism>
<dbReference type="OrthoDB" id="428577at2"/>
<dbReference type="RefSeq" id="WP_113029202.1">
    <property type="nucleotide sequence ID" value="NZ_QMFB01000001.1"/>
</dbReference>
<feature type="binding site" evidence="4">
    <location>
        <position position="233"/>
    </location>
    <ligand>
        <name>substrate</name>
    </ligand>
</feature>
<protein>
    <submittedName>
        <fullName evidence="5">Glucuronyl hydrolase</fullName>
    </submittedName>
</protein>
<evidence type="ECO:0000256" key="4">
    <source>
        <dbReference type="PIRSR" id="PIRSR610905-2"/>
    </source>
</evidence>
<dbReference type="Pfam" id="PF07470">
    <property type="entry name" value="Glyco_hydro_88"/>
    <property type="match status" value="1"/>
</dbReference>
<evidence type="ECO:0000313" key="5">
    <source>
        <dbReference type="EMBL" id="RAV23091.1"/>
    </source>
</evidence>
<comment type="similarity">
    <text evidence="2">Belongs to the glycosyl hydrolase 88 family.</text>
</comment>
<dbReference type="PANTHER" id="PTHR36845:SF1">
    <property type="entry name" value="HYDROLASE, PUTATIVE (AFU_ORTHOLOGUE AFUA_7G05090)-RELATED"/>
    <property type="match status" value="1"/>
</dbReference>
<feature type="binding site" evidence="4">
    <location>
        <position position="109"/>
    </location>
    <ligand>
        <name>substrate</name>
    </ligand>
</feature>
<dbReference type="SUPFAM" id="SSF48208">
    <property type="entry name" value="Six-hairpin glycosidases"/>
    <property type="match status" value="1"/>
</dbReference>
<feature type="binding site" evidence="4">
    <location>
        <position position="362"/>
    </location>
    <ligand>
        <name>substrate</name>
    </ligand>
</feature>
<dbReference type="InterPro" id="IPR012341">
    <property type="entry name" value="6hp_glycosidase-like_sf"/>
</dbReference>
<keyword evidence="6" id="KW-1185">Reference proteome</keyword>
<evidence type="ECO:0000256" key="3">
    <source>
        <dbReference type="PIRSR" id="PIRSR610905-1"/>
    </source>
</evidence>
<evidence type="ECO:0000256" key="2">
    <source>
        <dbReference type="ARBA" id="ARBA00038358"/>
    </source>
</evidence>
<proteinExistence type="inferred from homology"/>
<dbReference type="GO" id="GO:0052757">
    <property type="term" value="F:chondroitin hydrolase activity"/>
    <property type="evidence" value="ECO:0007669"/>
    <property type="project" value="TreeGrafter"/>
</dbReference>
<comment type="caution">
    <text evidence="5">The sequence shown here is derived from an EMBL/GenBank/DDBJ whole genome shotgun (WGS) entry which is preliminary data.</text>
</comment>
<feature type="binding site" evidence="4">
    <location>
        <position position="173"/>
    </location>
    <ligand>
        <name>substrate</name>
    </ligand>
</feature>
<feature type="binding site" evidence="4">
    <location>
        <position position="245"/>
    </location>
    <ligand>
        <name>substrate</name>
    </ligand>
</feature>
<keyword evidence="1 5" id="KW-0378">Hydrolase</keyword>
<dbReference type="AlphaFoldDB" id="A0A329MT23"/>
<gene>
    <name evidence="5" type="ORF">DQG23_02540</name>
</gene>
<evidence type="ECO:0000256" key="1">
    <source>
        <dbReference type="ARBA" id="ARBA00022801"/>
    </source>
</evidence>
<dbReference type="Gene3D" id="1.50.10.10">
    <property type="match status" value="1"/>
</dbReference>
<feature type="binding site" evidence="4">
    <location>
        <position position="249"/>
    </location>
    <ligand>
        <name>substrate</name>
    </ligand>
</feature>
<accession>A0A329MT23</accession>
<feature type="active site" description="Nucleophile" evidence="3">
    <location>
        <position position="109"/>
    </location>
</feature>
<sequence>MLIADEGLREKRFWESPSPAIELDRAIEEALQKIDLSLRTFGHGFLSPMTEGNRYQASNNTGWTSGFWTGILWLAYELTGKADYRLAAEAHVESFAERLANNVELNHHDIGFLYTPSCVAAYKLTGNELAKETAMKAAEHLMMTRYENGAGIFRCWSWGKYAEPPYNGNVIIDSLMNMPLLAWASEIAEKPSLREAAFRHIEKVTANSVRANASTYHVFYFDPSSGLPMYGETAQGYSDESCWARGQSWGVYGSVLNYSYFRDQRLLDISRKLANYFLNRTPEDMIAYWDFDFKDGSGAYKDSSASAVTACGLLELVKWLDNEEEKRYYVNAALHIVKQLHERYTSREQEDSSALLLHGVGSVPHQSGVDEASLFGDYFYMEALVRLKKNWSPYW</sequence>
<feature type="active site" description="Proton donor" evidence="3">
    <location>
        <position position="173"/>
    </location>
</feature>
<dbReference type="GO" id="GO:0000272">
    <property type="term" value="P:polysaccharide catabolic process"/>
    <property type="evidence" value="ECO:0007669"/>
    <property type="project" value="TreeGrafter"/>
</dbReference>